<feature type="domain" description="SF3 helicase" evidence="5">
    <location>
        <begin position="345"/>
        <end position="499"/>
    </location>
</feature>
<dbReference type="Pfam" id="PF03288">
    <property type="entry name" value="Pox_D5"/>
    <property type="match status" value="1"/>
</dbReference>
<evidence type="ECO:0000259" key="5">
    <source>
        <dbReference type="PROSITE" id="PS51206"/>
    </source>
</evidence>
<dbReference type="PROSITE" id="PS51206">
    <property type="entry name" value="SF3_HELICASE_1"/>
    <property type="match status" value="1"/>
</dbReference>
<organism evidence="6 7">
    <name type="scientific">Paraburkholderia dilworthii</name>
    <dbReference type="NCBI Taxonomy" id="948106"/>
    <lineage>
        <taxon>Bacteria</taxon>
        <taxon>Pseudomonadati</taxon>
        <taxon>Pseudomonadota</taxon>
        <taxon>Betaproteobacteria</taxon>
        <taxon>Burkholderiales</taxon>
        <taxon>Burkholderiaceae</taxon>
        <taxon>Paraburkholderia</taxon>
    </lineage>
</organism>
<keyword evidence="1" id="KW-0547">Nucleotide-binding</keyword>
<comment type="caution">
    <text evidence="6">The sequence shown here is derived from an EMBL/GenBank/DDBJ whole genome shotgun (WGS) entry which is preliminary data.</text>
</comment>
<dbReference type="RefSeq" id="WP_408218039.1">
    <property type="nucleotide sequence ID" value="NZ_JAQQBZ010000030.1"/>
</dbReference>
<dbReference type="Pfam" id="PF19263">
    <property type="entry name" value="DUF5906"/>
    <property type="match status" value="1"/>
</dbReference>
<dbReference type="Pfam" id="PF08706">
    <property type="entry name" value="D5_N"/>
    <property type="match status" value="1"/>
</dbReference>
<evidence type="ECO:0000313" key="6">
    <source>
        <dbReference type="EMBL" id="MFM0597308.1"/>
    </source>
</evidence>
<protein>
    <submittedName>
        <fullName evidence="6">Phage/plasmid primase, P4 family</fullName>
    </submittedName>
</protein>
<evidence type="ECO:0000256" key="2">
    <source>
        <dbReference type="ARBA" id="ARBA00022801"/>
    </source>
</evidence>
<dbReference type="Proteomes" id="UP001629367">
    <property type="component" value="Unassembled WGS sequence"/>
</dbReference>
<evidence type="ECO:0000256" key="4">
    <source>
        <dbReference type="ARBA" id="ARBA00022840"/>
    </source>
</evidence>
<dbReference type="SMART" id="SM00885">
    <property type="entry name" value="D5_N"/>
    <property type="match status" value="1"/>
</dbReference>
<evidence type="ECO:0000256" key="1">
    <source>
        <dbReference type="ARBA" id="ARBA00022741"/>
    </source>
</evidence>
<evidence type="ECO:0000313" key="7">
    <source>
        <dbReference type="Proteomes" id="UP001629367"/>
    </source>
</evidence>
<dbReference type="NCBIfam" id="TIGR01613">
    <property type="entry name" value="primase_Cterm"/>
    <property type="match status" value="1"/>
</dbReference>
<dbReference type="InterPro" id="IPR051620">
    <property type="entry name" value="ORF904-like_C"/>
</dbReference>
<keyword evidence="4" id="KW-0067">ATP-binding</keyword>
<gene>
    <name evidence="6" type="ORF">PQQ68_30180</name>
</gene>
<name>A0ABW9DFI3_9BURK</name>
<dbReference type="EMBL" id="JAQQBZ010000030">
    <property type="protein sequence ID" value="MFM0597308.1"/>
    <property type="molecule type" value="Genomic_DNA"/>
</dbReference>
<sequence>MTTNEPQLSFSVADRVKQSGNVDTSTYTFEEIVAFLSEDDHIALDSKKAAPTYNFSCYQGKQRKKEFVVNVSAAVLDLDELSVDKLPQIREAISHFKSLCHTTFSHTADVPKLRIIVPFRNPVDATCYRDYVRRLAKMLGVKYDHVSENPNTLYFVPSRPKGTAEEHFIESHPQADFLDFETLPSAGPRPAKTTSAGQDADERNYYDLAAEAQGHLYGDGLVFVNGEFYAYNDGVWSEVPIMAMKKVFSRKESPLHDALASPAAMNNLIEGLKAHAHLNAFPEASPMTVCVSNGVVDLDTGELREHDARDWHRNHLEIEYQENAECPRWRKFLADVFAPDEDPAEKTAFLQEFAGYLLVPSSEHQTMLLCVGEGANGKSVTIEIMQALLGTSNYCTVPLHQLGQAFRNAVLQGKLANFCSEISGTRRLDEGAIKEIVGGDAIYAEKKGKDGFSFKPYARIVATGNTLPEISDTSDGFSRRLAILTFNRRFAEHEREHDLVAKLLEELPGIFVWALDGLRRLRDVGRFTRVPSSADAVAAFKLRSNPVAQFMTTVAEKSTGRERTKTSDLYKEFQHFCHENGFLPVMSNSRFGIELARMDIKSKKSNGNLYYPVKLRAVDAPTRPNKPVSLAEELGLDAEEVA</sequence>
<evidence type="ECO:0000256" key="3">
    <source>
        <dbReference type="ARBA" id="ARBA00022806"/>
    </source>
</evidence>
<dbReference type="InterPro" id="IPR006500">
    <property type="entry name" value="Helicase_put_C_phage/plasmid"/>
</dbReference>
<keyword evidence="3" id="KW-0347">Helicase</keyword>
<dbReference type="PANTHER" id="PTHR35372">
    <property type="entry name" value="ATP BINDING PROTEIN-RELATED"/>
    <property type="match status" value="1"/>
</dbReference>
<dbReference type="InterPro" id="IPR014015">
    <property type="entry name" value="Helicase_SF3_DNA-vir"/>
</dbReference>
<accession>A0ABW9DFI3</accession>
<dbReference type="InterPro" id="IPR004968">
    <property type="entry name" value="DNA_primase/NTPase_C"/>
</dbReference>
<dbReference type="InterPro" id="IPR027417">
    <property type="entry name" value="P-loop_NTPase"/>
</dbReference>
<dbReference type="InterPro" id="IPR014818">
    <property type="entry name" value="Phage/plasmid_primase_P4_C"/>
</dbReference>
<reference evidence="6 7" key="1">
    <citation type="journal article" date="2024" name="Chem. Sci.">
        <title>Discovery of megapolipeptins by genome mining of a Burkholderiales bacteria collection.</title>
        <authorList>
            <person name="Paulo B.S."/>
            <person name="Recchia M.J.J."/>
            <person name="Lee S."/>
            <person name="Fergusson C.H."/>
            <person name="Romanowski S.B."/>
            <person name="Hernandez A."/>
            <person name="Krull N."/>
            <person name="Liu D.Y."/>
            <person name="Cavanagh H."/>
            <person name="Bos A."/>
            <person name="Gray C.A."/>
            <person name="Murphy B.T."/>
            <person name="Linington R.G."/>
            <person name="Eustaquio A.S."/>
        </authorList>
    </citation>
    <scope>NUCLEOTIDE SEQUENCE [LARGE SCALE GENOMIC DNA]</scope>
    <source>
        <strain evidence="6 7">RL17-335-BIF-A</strain>
    </source>
</reference>
<dbReference type="PANTHER" id="PTHR35372:SF2">
    <property type="entry name" value="SF3 HELICASE DOMAIN-CONTAINING PROTEIN"/>
    <property type="match status" value="1"/>
</dbReference>
<dbReference type="InterPro" id="IPR045455">
    <property type="entry name" value="NrS-1_pol-like_helicase"/>
</dbReference>
<proteinExistence type="predicted"/>
<keyword evidence="7" id="KW-1185">Reference proteome</keyword>
<dbReference type="Gene3D" id="3.40.50.300">
    <property type="entry name" value="P-loop containing nucleotide triphosphate hydrolases"/>
    <property type="match status" value="1"/>
</dbReference>
<keyword evidence="2" id="KW-0378">Hydrolase</keyword>
<dbReference type="SUPFAM" id="SSF52540">
    <property type="entry name" value="P-loop containing nucleoside triphosphate hydrolases"/>
    <property type="match status" value="1"/>
</dbReference>